<keyword evidence="3" id="KW-1185">Reference proteome</keyword>
<dbReference type="Proteomes" id="UP000317155">
    <property type="component" value="Unassembled WGS sequence"/>
</dbReference>
<proteinExistence type="predicted"/>
<accession>A0A550J2S5</accession>
<sequence length="143" mass="15380">MTEEQEKVCRMMGISRDEFEAARNSEQAAAMSRDRGESAPEKIARLMGGGYGSARNQAETEKEIIFGEEVDPLKLAEAKAAVAKLMKLSPAEAAKREAEARNIAEATAPLTVEELAACWMLGITPLAYYSAKGEAAGLPPTFI</sequence>
<evidence type="ECO:0000313" key="2">
    <source>
        <dbReference type="EMBL" id="TRO77531.1"/>
    </source>
</evidence>
<feature type="compositionally biased region" description="Basic and acidic residues" evidence="1">
    <location>
        <begin position="32"/>
        <end position="44"/>
    </location>
</feature>
<organism evidence="2 3">
    <name type="scientific">Trichloromonas acetexigens</name>
    <dbReference type="NCBI Taxonomy" id="38815"/>
    <lineage>
        <taxon>Bacteria</taxon>
        <taxon>Pseudomonadati</taxon>
        <taxon>Thermodesulfobacteriota</taxon>
        <taxon>Desulfuromonadia</taxon>
        <taxon>Desulfuromonadales</taxon>
        <taxon>Trichloromonadaceae</taxon>
        <taxon>Trichloromonas</taxon>
    </lineage>
</organism>
<dbReference type="RefSeq" id="WP_092056563.1">
    <property type="nucleotide sequence ID" value="NZ_FOJJ01000019.1"/>
</dbReference>
<reference evidence="2 3" key="1">
    <citation type="submission" date="2019-07" db="EMBL/GenBank/DDBJ databases">
        <title>Insights of Desulfuromonas acetexigens electromicrobiology.</title>
        <authorList>
            <person name="Katuri K."/>
            <person name="Sapireddy V."/>
            <person name="Shaw D.R."/>
            <person name="Saikaly P."/>
        </authorList>
    </citation>
    <scope>NUCLEOTIDE SEQUENCE [LARGE SCALE GENOMIC DNA]</scope>
    <source>
        <strain evidence="2 3">2873</strain>
    </source>
</reference>
<gene>
    <name evidence="2" type="ORF">FL622_17110</name>
</gene>
<evidence type="ECO:0000313" key="3">
    <source>
        <dbReference type="Proteomes" id="UP000317155"/>
    </source>
</evidence>
<dbReference type="AlphaFoldDB" id="A0A550J2S5"/>
<name>A0A550J2S5_9BACT</name>
<evidence type="ECO:0000256" key="1">
    <source>
        <dbReference type="SAM" id="MobiDB-lite"/>
    </source>
</evidence>
<protein>
    <submittedName>
        <fullName evidence="2">Uncharacterized protein</fullName>
    </submittedName>
</protein>
<feature type="region of interest" description="Disordered" evidence="1">
    <location>
        <begin position="20"/>
        <end position="56"/>
    </location>
</feature>
<comment type="caution">
    <text evidence="2">The sequence shown here is derived from an EMBL/GenBank/DDBJ whole genome shotgun (WGS) entry which is preliminary data.</text>
</comment>
<dbReference type="EMBL" id="VJVV01000026">
    <property type="protein sequence ID" value="TRO77531.1"/>
    <property type="molecule type" value="Genomic_DNA"/>
</dbReference>